<keyword evidence="2" id="KW-0614">Plasmid</keyword>
<organism evidence="2 3">
    <name type="scientific">Rhodovulum sulfidophilum</name>
    <name type="common">Rhodobacter sulfidophilus</name>
    <dbReference type="NCBI Taxonomy" id="35806"/>
    <lineage>
        <taxon>Bacteria</taxon>
        <taxon>Pseudomonadati</taxon>
        <taxon>Pseudomonadota</taxon>
        <taxon>Alphaproteobacteria</taxon>
        <taxon>Rhodobacterales</taxon>
        <taxon>Paracoccaceae</taxon>
        <taxon>Rhodovulum</taxon>
    </lineage>
</organism>
<reference evidence="2 3" key="1">
    <citation type="submission" date="2015-02" db="EMBL/GenBank/DDBJ databases">
        <title>Genome sequene of Rhodovulum sulfidophilum DSM 2351.</title>
        <authorList>
            <person name="Nagao N."/>
        </authorList>
    </citation>
    <scope>NUCLEOTIDE SEQUENCE [LARGE SCALE GENOMIC DNA]</scope>
    <source>
        <strain evidence="2 3">DSM 2351</strain>
        <plasmid evidence="3">Plasmid Plasmid2 DNA</plasmid>
    </source>
</reference>
<accession>A0A0D6B9Q5</accession>
<dbReference type="EMBL" id="AP014802">
    <property type="protein sequence ID" value="BAQ71560.1"/>
    <property type="molecule type" value="Genomic_DNA"/>
</dbReference>
<proteinExistence type="predicted"/>
<dbReference type="Proteomes" id="UP000064912">
    <property type="component" value="Plasmid Plasmid2"/>
</dbReference>
<name>A0A0D6B9Q5_RHOSU</name>
<gene>
    <name evidence="2" type="ORF">NHU_04447</name>
</gene>
<sequence length="172" mass="18245">MVKVFLACRDRKRPGWVSGISQIAGPDWACSRCLRLRRGHKANAAEVSSRPAPRFGPVARAGGGSGVRKITEARLPMHLSDPQEGAIDAGFRLAGLISVVFLKVCLCNDTVAANIRMARSAAREAGLRTSVDTAHSKGREAAPGDIGGRLEGGERQRVEIAPASEGRADHDP</sequence>
<dbReference type="InterPro" id="IPR027417">
    <property type="entry name" value="P-loop_NTPase"/>
</dbReference>
<evidence type="ECO:0000313" key="2">
    <source>
        <dbReference type="EMBL" id="BAQ71560.1"/>
    </source>
</evidence>
<evidence type="ECO:0000256" key="1">
    <source>
        <dbReference type="SAM" id="MobiDB-lite"/>
    </source>
</evidence>
<dbReference type="SUPFAM" id="SSF52540">
    <property type="entry name" value="P-loop containing nucleoside triphosphate hydrolases"/>
    <property type="match status" value="1"/>
</dbReference>
<protein>
    <submittedName>
        <fullName evidence="2">ABC transporter permease</fullName>
    </submittedName>
</protein>
<evidence type="ECO:0000313" key="3">
    <source>
        <dbReference type="Proteomes" id="UP000064912"/>
    </source>
</evidence>
<geneLocation type="plasmid" evidence="3">
    <name>Plasmid2 DNA</name>
</geneLocation>
<feature type="region of interest" description="Disordered" evidence="1">
    <location>
        <begin position="124"/>
        <end position="172"/>
    </location>
</feature>
<dbReference type="AlphaFoldDB" id="A0A0D6B9Q5"/>
<dbReference type="KEGG" id="rsu:NHU_04447"/>
<dbReference type="PATRIC" id="fig|35806.4.peg.4552"/>